<evidence type="ECO:0000256" key="3">
    <source>
        <dbReference type="ARBA" id="ARBA00023015"/>
    </source>
</evidence>
<dbReference type="InterPro" id="IPR036388">
    <property type="entry name" value="WH-like_DNA-bd_sf"/>
</dbReference>
<dbReference type="GO" id="GO:0032993">
    <property type="term" value="C:protein-DNA complex"/>
    <property type="evidence" value="ECO:0007669"/>
    <property type="project" value="TreeGrafter"/>
</dbReference>
<dbReference type="Pfam" id="PF00072">
    <property type="entry name" value="Response_reg"/>
    <property type="match status" value="1"/>
</dbReference>
<dbReference type="InterPro" id="IPR001867">
    <property type="entry name" value="OmpR/PhoB-type_DNA-bd"/>
</dbReference>
<dbReference type="GO" id="GO:0005829">
    <property type="term" value="C:cytosol"/>
    <property type="evidence" value="ECO:0007669"/>
    <property type="project" value="TreeGrafter"/>
</dbReference>
<dbReference type="Gene3D" id="3.40.50.2300">
    <property type="match status" value="1"/>
</dbReference>
<keyword evidence="5" id="KW-0804">Transcription</keyword>
<keyword evidence="1 6" id="KW-0597">Phosphoprotein</keyword>
<dbReference type="PANTHER" id="PTHR48111">
    <property type="entry name" value="REGULATOR OF RPOS"/>
    <property type="match status" value="1"/>
</dbReference>
<dbReference type="InterPro" id="IPR016032">
    <property type="entry name" value="Sig_transdc_resp-reg_C-effctor"/>
</dbReference>
<dbReference type="SMART" id="SM00448">
    <property type="entry name" value="REC"/>
    <property type="match status" value="1"/>
</dbReference>
<evidence type="ECO:0000256" key="5">
    <source>
        <dbReference type="ARBA" id="ARBA00023163"/>
    </source>
</evidence>
<keyword evidence="2" id="KW-0902">Two-component regulatory system</keyword>
<dbReference type="Pfam" id="PF00486">
    <property type="entry name" value="Trans_reg_C"/>
    <property type="match status" value="1"/>
</dbReference>
<dbReference type="PANTHER" id="PTHR48111:SF1">
    <property type="entry name" value="TWO-COMPONENT RESPONSE REGULATOR ORR33"/>
    <property type="match status" value="1"/>
</dbReference>
<dbReference type="PROSITE" id="PS51755">
    <property type="entry name" value="OMPR_PHOB"/>
    <property type="match status" value="1"/>
</dbReference>
<dbReference type="PROSITE" id="PS50110">
    <property type="entry name" value="RESPONSE_REGULATORY"/>
    <property type="match status" value="1"/>
</dbReference>
<gene>
    <name evidence="10" type="ORF">EG19_11615</name>
</gene>
<feature type="domain" description="Response regulatory" evidence="8">
    <location>
        <begin position="2"/>
        <end position="116"/>
    </location>
</feature>
<dbReference type="InterPro" id="IPR039420">
    <property type="entry name" value="WalR-like"/>
</dbReference>
<dbReference type="Gene3D" id="6.10.250.690">
    <property type="match status" value="1"/>
</dbReference>
<keyword evidence="3" id="KW-0805">Transcription regulation</keyword>
<feature type="modified residue" description="4-aspartylphosphate" evidence="6">
    <location>
        <position position="51"/>
    </location>
</feature>
<proteinExistence type="predicted"/>
<evidence type="ECO:0008006" key="12">
    <source>
        <dbReference type="Google" id="ProtNLM"/>
    </source>
</evidence>
<dbReference type="AlphaFoldDB" id="A0A062Y1V4"/>
<name>A0A062Y1V4_9BACT</name>
<evidence type="ECO:0000313" key="10">
    <source>
        <dbReference type="EMBL" id="KDA54356.1"/>
    </source>
</evidence>
<dbReference type="SUPFAM" id="SSF52172">
    <property type="entry name" value="CheY-like"/>
    <property type="match status" value="1"/>
</dbReference>
<dbReference type="GO" id="GO:0000156">
    <property type="term" value="F:phosphorelay response regulator activity"/>
    <property type="evidence" value="ECO:0007669"/>
    <property type="project" value="TreeGrafter"/>
</dbReference>
<keyword evidence="11" id="KW-1185">Reference proteome</keyword>
<evidence type="ECO:0000259" key="8">
    <source>
        <dbReference type="PROSITE" id="PS50110"/>
    </source>
</evidence>
<dbReference type="GO" id="GO:0000976">
    <property type="term" value="F:transcription cis-regulatory region binding"/>
    <property type="evidence" value="ECO:0007669"/>
    <property type="project" value="TreeGrafter"/>
</dbReference>
<organism evidence="10 11">
    <name type="scientific">Thermoanaerobaculum aquaticum</name>
    <dbReference type="NCBI Taxonomy" id="1312852"/>
    <lineage>
        <taxon>Bacteria</taxon>
        <taxon>Pseudomonadati</taxon>
        <taxon>Acidobacteriota</taxon>
        <taxon>Thermoanaerobaculia</taxon>
        <taxon>Thermoanaerobaculales</taxon>
        <taxon>Thermoanaerobaculaceae</taxon>
        <taxon>Thermoanaerobaculum</taxon>
    </lineage>
</organism>
<keyword evidence="4 7" id="KW-0238">DNA-binding</keyword>
<dbReference type="SMART" id="SM00862">
    <property type="entry name" value="Trans_reg_C"/>
    <property type="match status" value="1"/>
</dbReference>
<feature type="DNA-binding region" description="OmpR/PhoB-type" evidence="7">
    <location>
        <begin position="122"/>
        <end position="221"/>
    </location>
</feature>
<reference evidence="10 11" key="1">
    <citation type="submission" date="2014-04" db="EMBL/GenBank/DDBJ databases">
        <title>The Genome Sequence of Thermoanaerobaculum aquaticum MP-01, The First Cultivated Group 23 Acidobacterium.</title>
        <authorList>
            <person name="Stamps B.W."/>
            <person name="Losey N.A."/>
            <person name="Lawson P.A."/>
            <person name="Stevenson B.S."/>
        </authorList>
    </citation>
    <scope>NUCLEOTIDE SEQUENCE [LARGE SCALE GENOMIC DNA]</scope>
    <source>
        <strain evidence="10 11">MP-01</strain>
    </source>
</reference>
<dbReference type="InterPro" id="IPR011006">
    <property type="entry name" value="CheY-like_superfamily"/>
</dbReference>
<evidence type="ECO:0000259" key="9">
    <source>
        <dbReference type="PROSITE" id="PS51755"/>
    </source>
</evidence>
<evidence type="ECO:0000256" key="4">
    <source>
        <dbReference type="ARBA" id="ARBA00023125"/>
    </source>
</evidence>
<protein>
    <recommendedName>
        <fullName evidence="12">Response regulator transcription factor</fullName>
    </recommendedName>
</protein>
<evidence type="ECO:0000256" key="7">
    <source>
        <dbReference type="PROSITE-ProRule" id="PRU01091"/>
    </source>
</evidence>
<dbReference type="STRING" id="1312852.EG19_11615"/>
<evidence type="ECO:0000256" key="6">
    <source>
        <dbReference type="PROSITE-ProRule" id="PRU00169"/>
    </source>
</evidence>
<evidence type="ECO:0000313" key="11">
    <source>
        <dbReference type="Proteomes" id="UP000027284"/>
    </source>
</evidence>
<feature type="domain" description="OmpR/PhoB-type" evidence="9">
    <location>
        <begin position="122"/>
        <end position="221"/>
    </location>
</feature>
<comment type="caution">
    <text evidence="10">The sequence shown here is derived from an EMBL/GenBank/DDBJ whole genome shotgun (WGS) entry which is preliminary data.</text>
</comment>
<dbReference type="GO" id="GO:0006355">
    <property type="term" value="P:regulation of DNA-templated transcription"/>
    <property type="evidence" value="ECO:0007669"/>
    <property type="project" value="InterPro"/>
</dbReference>
<dbReference type="Proteomes" id="UP000027284">
    <property type="component" value="Unassembled WGS sequence"/>
</dbReference>
<dbReference type="CDD" id="cd00383">
    <property type="entry name" value="trans_reg_C"/>
    <property type="match status" value="1"/>
</dbReference>
<dbReference type="SUPFAM" id="SSF46894">
    <property type="entry name" value="C-terminal effector domain of the bipartite response regulators"/>
    <property type="match status" value="1"/>
</dbReference>
<dbReference type="CDD" id="cd17574">
    <property type="entry name" value="REC_OmpR"/>
    <property type="match status" value="1"/>
</dbReference>
<dbReference type="InterPro" id="IPR001789">
    <property type="entry name" value="Sig_transdc_resp-reg_receiver"/>
</dbReference>
<sequence length="230" mass="25054">MRVLAVEDDSELLQALQSFLSREGYEVVTAQDGSRGLALALRGDFAAVVLDLTLPSVDGFKLLTALRAEGIRTPVLVLSGKSDPLDKVMALDLGADDYMTKPFAPAELAARLRALLRRAQTPEVLQVGPLTVDLGRQVVRRGEEVLALSPTARTVLFTLVRAKGAVVSREDLFAAARPGKKFGSRRIVDNAVMELRRLLEQDAENPQFLVTVRGLGYRLCWEEGGSPQKS</sequence>
<evidence type="ECO:0000256" key="2">
    <source>
        <dbReference type="ARBA" id="ARBA00023012"/>
    </source>
</evidence>
<dbReference type="EMBL" id="JMFG01000008">
    <property type="protein sequence ID" value="KDA54356.1"/>
    <property type="molecule type" value="Genomic_DNA"/>
</dbReference>
<accession>A0A062Y1V4</accession>
<evidence type="ECO:0000256" key="1">
    <source>
        <dbReference type="ARBA" id="ARBA00022553"/>
    </source>
</evidence>
<dbReference type="Gene3D" id="1.10.10.10">
    <property type="entry name" value="Winged helix-like DNA-binding domain superfamily/Winged helix DNA-binding domain"/>
    <property type="match status" value="1"/>
</dbReference>